<dbReference type="OrthoDB" id="3378718at2"/>
<dbReference type="InterPro" id="IPR004090">
    <property type="entry name" value="Chemotax_Me-accpt_rcpt"/>
</dbReference>
<evidence type="ECO:0000256" key="2">
    <source>
        <dbReference type="ARBA" id="ARBA00022519"/>
    </source>
</evidence>
<feature type="coiled-coil region" evidence="6">
    <location>
        <begin position="255"/>
        <end position="282"/>
    </location>
</feature>
<evidence type="ECO:0000256" key="4">
    <source>
        <dbReference type="ARBA" id="ARBA00029447"/>
    </source>
</evidence>
<dbReference type="SMART" id="SM00283">
    <property type="entry name" value="MA"/>
    <property type="match status" value="1"/>
</dbReference>
<dbReference type="InterPro" id="IPR000727">
    <property type="entry name" value="T_SNARE_dom"/>
</dbReference>
<dbReference type="PROSITE" id="PS50192">
    <property type="entry name" value="T_SNARE"/>
    <property type="match status" value="1"/>
</dbReference>
<comment type="similarity">
    <text evidence="4">Belongs to the methyl-accepting chemotaxis (MCP) protein family.</text>
</comment>
<evidence type="ECO:0000259" key="8">
    <source>
        <dbReference type="PROSITE" id="PS50192"/>
    </source>
</evidence>
<dbReference type="RefSeq" id="WP_012565769.1">
    <property type="nucleotide sequence ID" value="NC_011420.2"/>
</dbReference>
<sequence length="556" mass="58168">MTTIRARLLAAIGILALTILAIAAAGWAGLGDSHRRIGTIYSDRVVPLRDLKVVADLYAVNIVDAVHKVRGGSLTWDQGTASVETAKAGIRQHWDAYMATWMVPEEKALAAEVQRRLGPADAMVADLLRILAARDADALVRLAEKSLYPVIDPVSEAVTALIELQLRVADQEYQTNEIVSGQFRLVMTGLTLLGSVAVAFALYTVLRKVLHPLNGITAVMGRMASGDLRVEVAGADGRDEVAAMARALRVFRDGLLESERLAQAQEAERAAKERRAAEVDRLVRGFDQEAAAVLRAVGAAATELDSTAQSMASIAEETSRQAGAAATAAGQTTGNVRTVAAASEEMAASIREIAEQVVRSKTVADQATEDLRQTNRSVAGLSAATDRIGTVVQLIQEIAAQTNLLALNATIEAARAGEAGKGFAVVAAEVKALANQTAKATEEIGQQIAAVQSVSAEVVAAIRGISRTVEAVNEISSSIAAAMDEQEAATSEISRNVAQAAVGTEGVSGNVEQVLEAAGQTGAASSQVLGAARELAQQSETLRARVETFLAAIRAA</sequence>
<dbReference type="Gene3D" id="1.10.287.950">
    <property type="entry name" value="Methyl-accepting chemotaxis protein"/>
    <property type="match status" value="1"/>
</dbReference>
<dbReference type="Proteomes" id="UP000001591">
    <property type="component" value="Chromosome"/>
</dbReference>
<keyword evidence="3 5" id="KW-0807">Transducer</keyword>
<dbReference type="EMBL" id="CP000613">
    <property type="protein sequence ID" value="ACI97977.1"/>
    <property type="molecule type" value="Genomic_DNA"/>
</dbReference>
<dbReference type="CDD" id="cd06225">
    <property type="entry name" value="HAMP"/>
    <property type="match status" value="1"/>
</dbReference>
<feature type="domain" description="Methyl-accepting transducer" evidence="7">
    <location>
        <begin position="300"/>
        <end position="536"/>
    </location>
</feature>
<keyword evidence="6" id="KW-0175">Coiled coil</keyword>
<dbReference type="Pfam" id="PF12729">
    <property type="entry name" value="4HB_MCP_1"/>
    <property type="match status" value="1"/>
</dbReference>
<dbReference type="PROSITE" id="PS50111">
    <property type="entry name" value="CHEMOTAXIS_TRANSDUC_2"/>
    <property type="match status" value="1"/>
</dbReference>
<keyword evidence="2" id="KW-0472">Membrane</keyword>
<dbReference type="Pfam" id="PF00672">
    <property type="entry name" value="HAMP"/>
    <property type="match status" value="1"/>
</dbReference>
<dbReference type="eggNOG" id="COG0840">
    <property type="taxonomic scope" value="Bacteria"/>
</dbReference>
<dbReference type="eggNOG" id="COG2770">
    <property type="taxonomic scope" value="Bacteria"/>
</dbReference>
<dbReference type="GO" id="GO:0005886">
    <property type="term" value="C:plasma membrane"/>
    <property type="evidence" value="ECO:0007669"/>
    <property type="project" value="UniProtKB-SubCell"/>
</dbReference>
<proteinExistence type="inferred from homology"/>
<dbReference type="GO" id="GO:0007165">
    <property type="term" value="P:signal transduction"/>
    <property type="evidence" value="ECO:0007669"/>
    <property type="project" value="UniProtKB-KW"/>
</dbReference>
<dbReference type="Pfam" id="PF00015">
    <property type="entry name" value="MCPsignal"/>
    <property type="match status" value="1"/>
</dbReference>
<evidence type="ECO:0000313" key="11">
    <source>
        <dbReference type="Proteomes" id="UP000001591"/>
    </source>
</evidence>
<protein>
    <submittedName>
        <fullName evidence="10">Methyl-accepting chemotaxis protein, putative</fullName>
    </submittedName>
</protein>
<keyword evidence="2" id="KW-0997">Cell inner membrane</keyword>
<feature type="domain" description="T-SNARE coiled-coil homology" evidence="8">
    <location>
        <begin position="452"/>
        <end position="514"/>
    </location>
</feature>
<evidence type="ECO:0000256" key="6">
    <source>
        <dbReference type="SAM" id="Coils"/>
    </source>
</evidence>
<dbReference type="InterPro" id="IPR024478">
    <property type="entry name" value="HlyB_4HB_MCP"/>
</dbReference>
<dbReference type="SMART" id="SM00304">
    <property type="entry name" value="HAMP"/>
    <property type="match status" value="1"/>
</dbReference>
<accession>B6IR91</accession>
<dbReference type="InterPro" id="IPR004089">
    <property type="entry name" value="MCPsignal_dom"/>
</dbReference>
<dbReference type="KEGG" id="rce:RC1_0540"/>
<name>B6IR91_RHOCS</name>
<dbReference type="HOGENOM" id="CLU_000445_107_27_5"/>
<feature type="domain" description="HAMP" evidence="9">
    <location>
        <begin position="207"/>
        <end position="260"/>
    </location>
</feature>
<dbReference type="Gene3D" id="6.10.340.10">
    <property type="match status" value="1"/>
</dbReference>
<dbReference type="AlphaFoldDB" id="B6IR91"/>
<evidence type="ECO:0000259" key="7">
    <source>
        <dbReference type="PROSITE" id="PS50111"/>
    </source>
</evidence>
<dbReference type="PROSITE" id="PS50885">
    <property type="entry name" value="HAMP"/>
    <property type="match status" value="1"/>
</dbReference>
<keyword evidence="2" id="KW-1003">Cell membrane</keyword>
<dbReference type="PRINTS" id="PR00260">
    <property type="entry name" value="CHEMTRNSDUCR"/>
</dbReference>
<dbReference type="PANTHER" id="PTHR32089:SF112">
    <property type="entry name" value="LYSOZYME-LIKE PROTEIN-RELATED"/>
    <property type="match status" value="1"/>
</dbReference>
<organism evidence="10 11">
    <name type="scientific">Rhodospirillum centenum (strain ATCC 51521 / SW)</name>
    <dbReference type="NCBI Taxonomy" id="414684"/>
    <lineage>
        <taxon>Bacteria</taxon>
        <taxon>Pseudomonadati</taxon>
        <taxon>Pseudomonadota</taxon>
        <taxon>Alphaproteobacteria</taxon>
        <taxon>Rhodospirillales</taxon>
        <taxon>Rhodospirillaceae</taxon>
        <taxon>Rhodospirillum</taxon>
    </lineage>
</organism>
<gene>
    <name evidence="10" type="ordered locus">RC1_0540</name>
</gene>
<evidence type="ECO:0000259" key="9">
    <source>
        <dbReference type="PROSITE" id="PS50885"/>
    </source>
</evidence>
<keyword evidence="11" id="KW-1185">Reference proteome</keyword>
<dbReference type="PANTHER" id="PTHR32089">
    <property type="entry name" value="METHYL-ACCEPTING CHEMOTAXIS PROTEIN MCPB"/>
    <property type="match status" value="1"/>
</dbReference>
<evidence type="ECO:0000256" key="5">
    <source>
        <dbReference type="PROSITE-ProRule" id="PRU00284"/>
    </source>
</evidence>
<dbReference type="GO" id="GO:0006935">
    <property type="term" value="P:chemotaxis"/>
    <property type="evidence" value="ECO:0007669"/>
    <property type="project" value="InterPro"/>
</dbReference>
<evidence type="ECO:0000256" key="1">
    <source>
        <dbReference type="ARBA" id="ARBA00004429"/>
    </source>
</evidence>
<evidence type="ECO:0000313" key="10">
    <source>
        <dbReference type="EMBL" id="ACI97977.1"/>
    </source>
</evidence>
<dbReference type="GO" id="GO:0004888">
    <property type="term" value="F:transmembrane signaling receptor activity"/>
    <property type="evidence" value="ECO:0007669"/>
    <property type="project" value="InterPro"/>
</dbReference>
<reference evidence="10 11" key="1">
    <citation type="journal article" date="2010" name="BMC Genomics">
        <title>Metabolic flexibility revealed in the genome of the cyst-forming alpha-1 proteobacterium Rhodospirillum centenum.</title>
        <authorList>
            <person name="Lu Y.K."/>
            <person name="Marden J."/>
            <person name="Han M."/>
            <person name="Swingley W.D."/>
            <person name="Mastrian S.D."/>
            <person name="Chowdhury S.R."/>
            <person name="Hao J."/>
            <person name="Helmy T."/>
            <person name="Kim S."/>
            <person name="Kurdoglu A.A."/>
            <person name="Matthies H.J."/>
            <person name="Rollo D."/>
            <person name="Stothard P."/>
            <person name="Blankenship R.E."/>
            <person name="Bauer C.E."/>
            <person name="Touchman J.W."/>
        </authorList>
    </citation>
    <scope>NUCLEOTIDE SEQUENCE [LARGE SCALE GENOMIC DNA]</scope>
    <source>
        <strain evidence="11">ATCC 51521 / SW</strain>
    </source>
</reference>
<dbReference type="SUPFAM" id="SSF58104">
    <property type="entry name" value="Methyl-accepting chemotaxis protein (MCP) signaling domain"/>
    <property type="match status" value="1"/>
</dbReference>
<comment type="subcellular location">
    <subcellularLocation>
        <location evidence="1">Cell inner membrane</location>
        <topology evidence="1">Multi-pass membrane protein</topology>
    </subcellularLocation>
</comment>
<dbReference type="STRING" id="414684.RC1_0540"/>
<evidence type="ECO:0000256" key="3">
    <source>
        <dbReference type="ARBA" id="ARBA00023224"/>
    </source>
</evidence>
<dbReference type="InterPro" id="IPR003660">
    <property type="entry name" value="HAMP_dom"/>
</dbReference>